<dbReference type="Gene3D" id="3.10.580.10">
    <property type="entry name" value="CBS-domain"/>
    <property type="match status" value="1"/>
</dbReference>
<dbReference type="SUPFAM" id="SSF50346">
    <property type="entry name" value="PRC-barrel domain"/>
    <property type="match status" value="1"/>
</dbReference>
<dbReference type="Gene3D" id="1.25.60.10">
    <property type="entry name" value="MgtE N-terminal domain-like"/>
    <property type="match status" value="1"/>
</dbReference>
<comment type="caution">
    <text evidence="3">The sequence shown here is derived from an EMBL/GenBank/DDBJ whole genome shotgun (WGS) entry which is preliminary data.</text>
</comment>
<dbReference type="Proteomes" id="UP001596222">
    <property type="component" value="Unassembled WGS sequence"/>
</dbReference>
<keyword evidence="1" id="KW-0129">CBS domain</keyword>
<dbReference type="InterPro" id="IPR038076">
    <property type="entry name" value="MgtE_N_sf"/>
</dbReference>
<dbReference type="PROSITE" id="PS51371">
    <property type="entry name" value="CBS"/>
    <property type="match status" value="1"/>
</dbReference>
<name>A0ABW0A0N8_9ACTN</name>
<dbReference type="RefSeq" id="WP_382042251.1">
    <property type="nucleotide sequence ID" value="NZ_JBHSKJ010000008.1"/>
</dbReference>
<dbReference type="SUPFAM" id="SSF54631">
    <property type="entry name" value="CBS-domain pair"/>
    <property type="match status" value="1"/>
</dbReference>
<evidence type="ECO:0000313" key="3">
    <source>
        <dbReference type="EMBL" id="MFC5146226.1"/>
    </source>
</evidence>
<dbReference type="PANTHER" id="PTHR43773">
    <property type="entry name" value="MAGNESIUM TRANSPORTER MGTE"/>
    <property type="match status" value="1"/>
</dbReference>
<proteinExistence type="predicted"/>
<dbReference type="InterPro" id="IPR000644">
    <property type="entry name" value="CBS_dom"/>
</dbReference>
<gene>
    <name evidence="3" type="ORF">ACFPP6_16285</name>
</gene>
<dbReference type="EMBL" id="JBHSKJ010000008">
    <property type="protein sequence ID" value="MFC5146226.1"/>
    <property type="molecule type" value="Genomic_DNA"/>
</dbReference>
<feature type="domain" description="CBS" evidence="2">
    <location>
        <begin position="354"/>
        <end position="412"/>
    </location>
</feature>
<dbReference type="CDD" id="cd04606">
    <property type="entry name" value="CBS_pair_Mg_transporter"/>
    <property type="match status" value="1"/>
</dbReference>
<accession>A0ABW0A0N8</accession>
<dbReference type="InterPro" id="IPR011033">
    <property type="entry name" value="PRC_barrel-like_sf"/>
</dbReference>
<evidence type="ECO:0000313" key="4">
    <source>
        <dbReference type="Proteomes" id="UP001596222"/>
    </source>
</evidence>
<dbReference type="Pfam" id="PF03448">
    <property type="entry name" value="MgtE_N"/>
    <property type="match status" value="1"/>
</dbReference>
<organism evidence="3 4">
    <name type="scientific">Streptomyces aureoversilis</name>
    <dbReference type="NCBI Taxonomy" id="67277"/>
    <lineage>
        <taxon>Bacteria</taxon>
        <taxon>Bacillati</taxon>
        <taxon>Actinomycetota</taxon>
        <taxon>Actinomycetes</taxon>
        <taxon>Kitasatosporales</taxon>
        <taxon>Streptomycetaceae</taxon>
        <taxon>Streptomyces</taxon>
    </lineage>
</organism>
<dbReference type="Pfam" id="PF00571">
    <property type="entry name" value="CBS"/>
    <property type="match status" value="2"/>
</dbReference>
<dbReference type="SUPFAM" id="SSF158791">
    <property type="entry name" value="MgtE N-terminal domain-like"/>
    <property type="match status" value="1"/>
</dbReference>
<evidence type="ECO:0000259" key="2">
    <source>
        <dbReference type="PROSITE" id="PS51371"/>
    </source>
</evidence>
<dbReference type="InterPro" id="IPR006668">
    <property type="entry name" value="Mg_transptr_MgtE_intracell_dom"/>
</dbReference>
<evidence type="ECO:0000256" key="1">
    <source>
        <dbReference type="PROSITE-ProRule" id="PRU00703"/>
    </source>
</evidence>
<dbReference type="PANTHER" id="PTHR43773:SF1">
    <property type="entry name" value="MAGNESIUM TRANSPORTER MGTE"/>
    <property type="match status" value="1"/>
</dbReference>
<dbReference type="InterPro" id="IPR058838">
    <property type="entry name" value="SH3_actinomycetes"/>
</dbReference>
<dbReference type="Pfam" id="PF26205">
    <property type="entry name" value="SH3_actinomycetes"/>
    <property type="match status" value="1"/>
</dbReference>
<dbReference type="SMART" id="SM00924">
    <property type="entry name" value="MgtE_N"/>
    <property type="match status" value="1"/>
</dbReference>
<protein>
    <submittedName>
        <fullName evidence="3">Magnesium transporter MgtE N-terminal domain-containing protein</fullName>
    </submittedName>
</protein>
<sequence length="432" mass="47228">MAAGAHRVFVSHLSGVAVFDPNGDQVGRVQDLVAMLRVGGRPPRVLGLVVEVVSRRRIFLPMTRVTGVESGQVITTGVINMRRFEQRPTETLVLGELLDRRVRLVDGGEEVTVLDVAIIQLPARRDWEIDKVFVRRGKGGALRRKGETLTVEWSAVTGFSLEEHGQGAASLLATFERLRPADLASVLHHLSPKRRSEVAAALDDDRLADVLEELPEDDQIEILGKLKEERAADVLEAMDPDDAADLLSELPEDDKERLLTLMQPDEAADVRRLLAYEERTAGGLMTTEPIVLRPDATVADALARVRNRDLSPALAAQVYVCRPPDETPTGKYLGTVHFQRLLRDPPFTLVGSIVDTDLRPLPPGTPLPAVTSYLATYNMVAAPVVDESGSLLGAVTVDDVLDHLLPEDWRETELHHGAPGMTELPEAVDGGQ</sequence>
<dbReference type="InterPro" id="IPR046342">
    <property type="entry name" value="CBS_dom_sf"/>
</dbReference>
<reference evidence="4" key="1">
    <citation type="journal article" date="2019" name="Int. J. Syst. Evol. Microbiol.">
        <title>The Global Catalogue of Microorganisms (GCM) 10K type strain sequencing project: providing services to taxonomists for standard genome sequencing and annotation.</title>
        <authorList>
            <consortium name="The Broad Institute Genomics Platform"/>
            <consortium name="The Broad Institute Genome Sequencing Center for Infectious Disease"/>
            <person name="Wu L."/>
            <person name="Ma J."/>
        </authorList>
    </citation>
    <scope>NUCLEOTIDE SEQUENCE [LARGE SCALE GENOMIC DNA]</scope>
    <source>
        <strain evidence="4">CGMCC 4.1641</strain>
    </source>
</reference>
<keyword evidence="4" id="KW-1185">Reference proteome</keyword>
<dbReference type="InterPro" id="IPR006669">
    <property type="entry name" value="MgtE_transporter"/>
</dbReference>